<organism evidence="1 2">
    <name type="scientific">Mucor flavus</name>
    <dbReference type="NCBI Taxonomy" id="439312"/>
    <lineage>
        <taxon>Eukaryota</taxon>
        <taxon>Fungi</taxon>
        <taxon>Fungi incertae sedis</taxon>
        <taxon>Mucoromycota</taxon>
        <taxon>Mucoromycotina</taxon>
        <taxon>Mucoromycetes</taxon>
        <taxon>Mucorales</taxon>
        <taxon>Mucorineae</taxon>
        <taxon>Mucoraceae</taxon>
        <taxon>Mucor</taxon>
    </lineage>
</organism>
<reference evidence="1 2" key="1">
    <citation type="submission" date="2024-04" db="EMBL/GenBank/DDBJ databases">
        <title>genome sequences of Mucor flavus KT1a and Helicostylum pulchrum KT1b strains isolated from the surface of a dry-aged beef.</title>
        <authorList>
            <person name="Toyotome T."/>
            <person name="Hosono M."/>
            <person name="Torimaru M."/>
            <person name="Fukuda K."/>
            <person name="Mikami N."/>
        </authorList>
    </citation>
    <scope>NUCLEOTIDE SEQUENCE [LARGE SCALE GENOMIC DNA]</scope>
    <source>
        <strain evidence="1 2">KT1a</strain>
    </source>
</reference>
<protein>
    <submittedName>
        <fullName evidence="1">Uncharacterized protein</fullName>
    </submittedName>
</protein>
<gene>
    <name evidence="1" type="ORF">MFLAVUS_005832</name>
</gene>
<accession>A0ABP9YZU2</accession>
<comment type="caution">
    <text evidence="1">The sequence shown here is derived from an EMBL/GenBank/DDBJ whole genome shotgun (WGS) entry which is preliminary data.</text>
</comment>
<keyword evidence="2" id="KW-1185">Reference proteome</keyword>
<dbReference type="EMBL" id="BAABUK010000013">
    <property type="protein sequence ID" value="GAA5812380.1"/>
    <property type="molecule type" value="Genomic_DNA"/>
</dbReference>
<evidence type="ECO:0000313" key="1">
    <source>
        <dbReference type="EMBL" id="GAA5812380.1"/>
    </source>
</evidence>
<evidence type="ECO:0000313" key="2">
    <source>
        <dbReference type="Proteomes" id="UP001473302"/>
    </source>
</evidence>
<sequence>MSARAAALQLNIKPRTAQGWPFIQCKVGSGRPGGRPPLLGTEHEKFLVDLIDDQPSLVLDQIMENLTKQFDSLQILKTGLYNFVTEKRRISLKRTHFHSVDRNSPEKIEA</sequence>
<proteinExistence type="predicted"/>
<name>A0ABP9YZU2_9FUNG</name>
<dbReference type="Proteomes" id="UP001473302">
    <property type="component" value="Unassembled WGS sequence"/>
</dbReference>